<evidence type="ECO:0000313" key="2">
    <source>
        <dbReference type="EMBL" id="OEL11004.1"/>
    </source>
</evidence>
<dbReference type="PATRIC" id="fig|237258.4.peg.174"/>
<feature type="region of interest" description="Disordered" evidence="1">
    <location>
        <begin position="99"/>
        <end position="123"/>
    </location>
</feature>
<evidence type="ECO:0000256" key="1">
    <source>
        <dbReference type="SAM" id="MobiDB-lite"/>
    </source>
</evidence>
<reference evidence="2 3" key="1">
    <citation type="submission" date="2016-09" db="EMBL/GenBank/DDBJ databases">
        <authorList>
            <person name="Capua I."/>
            <person name="De Benedictis P."/>
            <person name="Joannis T."/>
            <person name="Lombin L.H."/>
            <person name="Cattoli G."/>
        </authorList>
    </citation>
    <scope>NUCLEOTIDE SEQUENCE [LARGE SCALE GENOMIC DNA]</scope>
    <source>
        <strain evidence="2 3">NRS-1</strain>
    </source>
</reference>
<name>A0A1E5UDL0_9FLAO</name>
<gene>
    <name evidence="2" type="ORF">BHF72_2593</name>
</gene>
<dbReference type="AlphaFoldDB" id="A0A1E5UDL0"/>
<dbReference type="PROSITE" id="PS51257">
    <property type="entry name" value="PROKAR_LIPOPROTEIN"/>
    <property type="match status" value="1"/>
</dbReference>
<dbReference type="Proteomes" id="UP000095601">
    <property type="component" value="Unassembled WGS sequence"/>
</dbReference>
<organism evidence="2 3">
    <name type="scientific">Cloacibacterium normanense</name>
    <dbReference type="NCBI Taxonomy" id="237258"/>
    <lineage>
        <taxon>Bacteria</taxon>
        <taxon>Pseudomonadati</taxon>
        <taxon>Bacteroidota</taxon>
        <taxon>Flavobacteriia</taxon>
        <taxon>Flavobacteriales</taxon>
        <taxon>Weeksellaceae</taxon>
    </lineage>
</organism>
<comment type="caution">
    <text evidence="2">The sequence shown here is derived from an EMBL/GenBank/DDBJ whole genome shotgun (WGS) entry which is preliminary data.</text>
</comment>
<feature type="compositionally biased region" description="Basic residues" evidence="1">
    <location>
        <begin position="112"/>
        <end position="123"/>
    </location>
</feature>
<sequence>MKNIFKIFGALALTITVVSCGSSNVYGDNGRVYRAPDGRVYRQGEIYRAPNGDVYRNGVLIRSGSSTVIIVDDRPQNLPPGQMKKVYGTKSAKVFAPGQQKNDRYYYDEHGKKRKMKHKKNHR</sequence>
<dbReference type="EMBL" id="MKGI01000064">
    <property type="protein sequence ID" value="OEL11004.1"/>
    <property type="molecule type" value="Genomic_DNA"/>
</dbReference>
<dbReference type="RefSeq" id="WP_083250177.1">
    <property type="nucleotide sequence ID" value="NZ_CP034157.1"/>
</dbReference>
<proteinExistence type="predicted"/>
<keyword evidence="3" id="KW-1185">Reference proteome</keyword>
<feature type="compositionally biased region" description="Basic and acidic residues" evidence="1">
    <location>
        <begin position="101"/>
        <end position="111"/>
    </location>
</feature>
<evidence type="ECO:0008006" key="4">
    <source>
        <dbReference type="Google" id="ProtNLM"/>
    </source>
</evidence>
<protein>
    <recommendedName>
        <fullName evidence="4">Lipoprotein</fullName>
    </recommendedName>
</protein>
<accession>A0A1E5UDL0</accession>
<evidence type="ECO:0000313" key="3">
    <source>
        <dbReference type="Proteomes" id="UP000095601"/>
    </source>
</evidence>